<dbReference type="STRING" id="935223.SAMN04488131_12137"/>
<dbReference type="EMBL" id="FONQ01000021">
    <property type="protein sequence ID" value="SFF42641.1"/>
    <property type="molecule type" value="Genomic_DNA"/>
</dbReference>
<organism evidence="2 3">
    <name type="scientific">Flavobacterium xueshanense</name>
    <dbReference type="NCBI Taxonomy" id="935223"/>
    <lineage>
        <taxon>Bacteria</taxon>
        <taxon>Pseudomonadati</taxon>
        <taxon>Bacteroidota</taxon>
        <taxon>Flavobacteriia</taxon>
        <taxon>Flavobacteriales</taxon>
        <taxon>Flavobacteriaceae</taxon>
        <taxon>Flavobacterium</taxon>
    </lineage>
</organism>
<keyword evidence="3" id="KW-1185">Reference proteome</keyword>
<evidence type="ECO:0000259" key="1">
    <source>
        <dbReference type="PROSITE" id="PS50035"/>
    </source>
</evidence>
<accession>A0A1I2IQ33</accession>
<dbReference type="InterPro" id="IPR001736">
    <property type="entry name" value="PLipase_D/transphosphatidylase"/>
</dbReference>
<dbReference type="OrthoDB" id="5894983at2"/>
<evidence type="ECO:0000313" key="2">
    <source>
        <dbReference type="EMBL" id="SFF42641.1"/>
    </source>
</evidence>
<dbReference type="RefSeq" id="WP_091208746.1">
    <property type="nucleotide sequence ID" value="NZ_FONQ01000021.1"/>
</dbReference>
<sequence length="368" mass="42669">MKTITQNLKNELKSKLKSADEIWVAVALLTNKGLEFIQDNLPEKAKQNYILGIDLPTDPVALDVLYKQRLLLDVTVKMFYNQEFYHPKVYIIRSKQVYTAFVGSANCTSNGLFSNIELSYILKDQTECVELLNWFQSIESKAAPLTQSFISEYHLIYKARLERKKEDEKLAKKFKEKLKEEYEVTMVSKKALITALTKYRKSIDYAFTKQIRKKDVADIKKSIDYPNFRNIDVDEFFKIWELGHLISIPKPTIKAEISRFKSLLRVLTDDTIDIAVRVDRALKGDLKIRGVGEALITKILTAHDPKKYFVKNSKIDSTLKRYGIELPKRISLGEKYKATNKFLIEICEETGIDDLAILDYYLYKEANE</sequence>
<proteinExistence type="predicted"/>
<reference evidence="3" key="1">
    <citation type="submission" date="2016-10" db="EMBL/GenBank/DDBJ databases">
        <authorList>
            <person name="Varghese N."/>
            <person name="Submissions S."/>
        </authorList>
    </citation>
    <scope>NUCLEOTIDE SEQUENCE [LARGE SCALE GENOMIC DNA]</scope>
    <source>
        <strain evidence="3">CGMCC 1.9227</strain>
    </source>
</reference>
<dbReference type="CDD" id="cd09117">
    <property type="entry name" value="PLDc_Bfil_DEXD_like"/>
    <property type="match status" value="1"/>
</dbReference>
<dbReference type="SUPFAM" id="SSF56024">
    <property type="entry name" value="Phospholipase D/nuclease"/>
    <property type="match status" value="1"/>
</dbReference>
<gene>
    <name evidence="2" type="ORF">SAMN04488131_12137</name>
</gene>
<dbReference type="GO" id="GO:0003824">
    <property type="term" value="F:catalytic activity"/>
    <property type="evidence" value="ECO:0007669"/>
    <property type="project" value="InterPro"/>
</dbReference>
<name>A0A1I2IQ33_9FLAO</name>
<evidence type="ECO:0000313" key="3">
    <source>
        <dbReference type="Proteomes" id="UP000198596"/>
    </source>
</evidence>
<dbReference type="InterPro" id="IPR025202">
    <property type="entry name" value="PLD-like_dom"/>
</dbReference>
<dbReference type="Pfam" id="PF13091">
    <property type="entry name" value="PLDc_2"/>
    <property type="match status" value="1"/>
</dbReference>
<dbReference type="PROSITE" id="PS50035">
    <property type="entry name" value="PLD"/>
    <property type="match status" value="1"/>
</dbReference>
<dbReference type="Proteomes" id="UP000198596">
    <property type="component" value="Unassembled WGS sequence"/>
</dbReference>
<dbReference type="GO" id="GO:0006793">
    <property type="term" value="P:phosphorus metabolic process"/>
    <property type="evidence" value="ECO:0007669"/>
    <property type="project" value="UniProtKB-ARBA"/>
</dbReference>
<feature type="domain" description="PLD phosphodiesterase" evidence="1">
    <location>
        <begin position="81"/>
        <end position="111"/>
    </location>
</feature>
<protein>
    <submittedName>
        <fullName evidence="2">PLD-like domain-containing protein</fullName>
    </submittedName>
</protein>
<dbReference type="AlphaFoldDB" id="A0A1I2IQ33"/>
<dbReference type="Gene3D" id="3.30.870.10">
    <property type="entry name" value="Endonuclease Chain A"/>
    <property type="match status" value="1"/>
</dbReference>